<comment type="caution">
    <text evidence="2">The sequence shown here is derived from an EMBL/GenBank/DDBJ whole genome shotgun (WGS) entry which is preliminary data.</text>
</comment>
<sequence length="83" mass="9092">MQRELRAEHQRAHGERQSGPTLRDRLHSERVRWTKTVKAPVSGGIDNGTLNMCGSDAQVSAFHAAESPPTSPLTPDRRPGPPV</sequence>
<accession>A0ABT5YWS7</accession>
<proteinExistence type="predicted"/>
<name>A0ABT5YWS7_9ACTN</name>
<keyword evidence="3" id="KW-1185">Reference proteome</keyword>
<protein>
    <submittedName>
        <fullName evidence="2">Uncharacterized protein</fullName>
    </submittedName>
</protein>
<gene>
    <name evidence="2" type="ORF">P2L57_09185</name>
</gene>
<evidence type="ECO:0000256" key="1">
    <source>
        <dbReference type="SAM" id="MobiDB-lite"/>
    </source>
</evidence>
<dbReference type="EMBL" id="JARHTQ010000005">
    <property type="protein sequence ID" value="MDF2255894.1"/>
    <property type="molecule type" value="Genomic_DNA"/>
</dbReference>
<organism evidence="2 3">
    <name type="scientific">Streptantibioticus ferralitis</name>
    <dbReference type="NCBI Taxonomy" id="236510"/>
    <lineage>
        <taxon>Bacteria</taxon>
        <taxon>Bacillati</taxon>
        <taxon>Actinomycetota</taxon>
        <taxon>Actinomycetes</taxon>
        <taxon>Kitasatosporales</taxon>
        <taxon>Streptomycetaceae</taxon>
        <taxon>Streptantibioticus</taxon>
    </lineage>
</organism>
<evidence type="ECO:0000313" key="3">
    <source>
        <dbReference type="Proteomes" id="UP001220022"/>
    </source>
</evidence>
<dbReference type="Proteomes" id="UP001220022">
    <property type="component" value="Unassembled WGS sequence"/>
</dbReference>
<dbReference type="RefSeq" id="WP_275811248.1">
    <property type="nucleotide sequence ID" value="NZ_BAAANM010000018.1"/>
</dbReference>
<feature type="region of interest" description="Disordered" evidence="1">
    <location>
        <begin position="61"/>
        <end position="83"/>
    </location>
</feature>
<evidence type="ECO:0000313" key="2">
    <source>
        <dbReference type="EMBL" id="MDF2255894.1"/>
    </source>
</evidence>
<feature type="region of interest" description="Disordered" evidence="1">
    <location>
        <begin position="1"/>
        <end position="25"/>
    </location>
</feature>
<reference evidence="2 3" key="1">
    <citation type="submission" date="2023-03" db="EMBL/GenBank/DDBJ databases">
        <title>Draft genome sequence of type strain Streptomyces ferralitis JCM 14344.</title>
        <authorList>
            <person name="Klaysubun C."/>
            <person name="Duangmal K."/>
        </authorList>
    </citation>
    <scope>NUCLEOTIDE SEQUENCE [LARGE SCALE GENOMIC DNA]</scope>
    <source>
        <strain evidence="2 3">JCM 14344</strain>
    </source>
</reference>